<dbReference type="OrthoDB" id="2269034at2759"/>
<dbReference type="EMBL" id="KQ085904">
    <property type="protein sequence ID" value="KLO17447.1"/>
    <property type="molecule type" value="Genomic_DNA"/>
</dbReference>
<dbReference type="AlphaFoldDB" id="A0A0H2S0S4"/>
<proteinExistence type="predicted"/>
<evidence type="ECO:0000313" key="2">
    <source>
        <dbReference type="Proteomes" id="UP000053477"/>
    </source>
</evidence>
<organism evidence="1 2">
    <name type="scientific">Schizopora paradoxa</name>
    <dbReference type="NCBI Taxonomy" id="27342"/>
    <lineage>
        <taxon>Eukaryota</taxon>
        <taxon>Fungi</taxon>
        <taxon>Dikarya</taxon>
        <taxon>Basidiomycota</taxon>
        <taxon>Agaricomycotina</taxon>
        <taxon>Agaricomycetes</taxon>
        <taxon>Hymenochaetales</taxon>
        <taxon>Schizoporaceae</taxon>
        <taxon>Schizopora</taxon>
    </lineage>
</organism>
<reference evidence="1 2" key="1">
    <citation type="submission" date="2015-04" db="EMBL/GenBank/DDBJ databases">
        <title>Complete genome sequence of Schizopora paradoxa KUC8140, a cosmopolitan wood degrader in East Asia.</title>
        <authorList>
            <consortium name="DOE Joint Genome Institute"/>
            <person name="Min B."/>
            <person name="Park H."/>
            <person name="Jang Y."/>
            <person name="Kim J.-J."/>
            <person name="Kim K.H."/>
            <person name="Pangilinan J."/>
            <person name="Lipzen A."/>
            <person name="Riley R."/>
            <person name="Grigoriev I.V."/>
            <person name="Spatafora J.W."/>
            <person name="Choi I.-G."/>
        </authorList>
    </citation>
    <scope>NUCLEOTIDE SEQUENCE [LARGE SCALE GENOMIC DNA]</scope>
    <source>
        <strain evidence="1 2">KUC8140</strain>
    </source>
</reference>
<name>A0A0H2S0S4_9AGAM</name>
<dbReference type="InParanoid" id="A0A0H2S0S4"/>
<accession>A0A0H2S0S4</accession>
<protein>
    <recommendedName>
        <fullName evidence="3">F-box domain-containing protein</fullName>
    </recommendedName>
</protein>
<dbReference type="Proteomes" id="UP000053477">
    <property type="component" value="Unassembled WGS sequence"/>
</dbReference>
<gene>
    <name evidence="1" type="ORF">SCHPADRAFT_936983</name>
</gene>
<keyword evidence="2" id="KW-1185">Reference proteome</keyword>
<dbReference type="SUPFAM" id="SSF52047">
    <property type="entry name" value="RNI-like"/>
    <property type="match status" value="1"/>
</dbReference>
<evidence type="ECO:0008006" key="3">
    <source>
        <dbReference type="Google" id="ProtNLM"/>
    </source>
</evidence>
<evidence type="ECO:0000313" key="1">
    <source>
        <dbReference type="EMBL" id="KLO17447.1"/>
    </source>
</evidence>
<sequence length="386" mass="43790">MYLQATSLTLSGAIGLHAFNEDLLYLVFLRALPSIFNLSSSPDEIFTIVPLNFSLVCRSWRQTLPPRIVELKWLAVSSPTPLRISLEFRRRGLHALPIEILDIISPESSRCVDFYAFTHMDCVLPPARFTYNCSSTLASLILQLWNRDPIDVKIDFTSCIRGIASNLEVLNLHASVTMRFPSQEEALSLPKLRELTHTIVTPSQFDDVLCILFASPNIEKIDLTIYGVFRPNPMVNPRRILLPCLTSLTLLSNNRPIIMRFLTLLACPSLRSFDFGMPKMDGGGFLEPSFILDFISRPNPPPPLRSLSLTGQEPFVGAAQDSGHDTLRNFSPFSAVWRNSTYVHHSSMRRSSDCWSYRVKRRRRAGSIPYYRRSKKSTWLGMVHPS</sequence>